<evidence type="ECO:0000313" key="7">
    <source>
        <dbReference type="EMBL" id="OIT18940.1"/>
    </source>
</evidence>
<dbReference type="Proteomes" id="UP000187609">
    <property type="component" value="Unassembled WGS sequence"/>
</dbReference>
<comment type="caution">
    <text evidence="7">The sequence shown here is derived from an EMBL/GenBank/DDBJ whole genome shotgun (WGS) entry which is preliminary data.</text>
</comment>
<dbReference type="EMBL" id="MJEQ01013660">
    <property type="protein sequence ID" value="OIT18940.1"/>
    <property type="molecule type" value="Genomic_DNA"/>
</dbReference>
<comment type="subcellular location">
    <subcellularLocation>
        <location evidence="1">Nucleus</location>
    </subcellularLocation>
</comment>
<feature type="domain" description="TF-B3" evidence="6">
    <location>
        <begin position="14"/>
        <end position="104"/>
    </location>
</feature>
<keyword evidence="3" id="KW-0238">DNA-binding</keyword>
<dbReference type="GO" id="GO:0003677">
    <property type="term" value="F:DNA binding"/>
    <property type="evidence" value="ECO:0007669"/>
    <property type="project" value="UniProtKB-KW"/>
</dbReference>
<evidence type="ECO:0000256" key="4">
    <source>
        <dbReference type="ARBA" id="ARBA00023163"/>
    </source>
</evidence>
<accession>A0A1J6JQX9</accession>
<evidence type="ECO:0000259" key="6">
    <source>
        <dbReference type="PROSITE" id="PS50863"/>
    </source>
</evidence>
<dbReference type="InterPro" id="IPR015300">
    <property type="entry name" value="DNA-bd_pseudobarrel_sf"/>
</dbReference>
<dbReference type="PROSITE" id="PS50863">
    <property type="entry name" value="B3"/>
    <property type="match status" value="1"/>
</dbReference>
<keyword evidence="8" id="KW-1185">Reference proteome</keyword>
<keyword evidence="4" id="KW-0804">Transcription</keyword>
<protein>
    <recommendedName>
        <fullName evidence="6">TF-B3 domain-containing protein</fullName>
    </recommendedName>
</protein>
<dbReference type="SUPFAM" id="SSF101936">
    <property type="entry name" value="DNA-binding pseudobarrel domain"/>
    <property type="match status" value="1"/>
</dbReference>
<evidence type="ECO:0000256" key="2">
    <source>
        <dbReference type="ARBA" id="ARBA00023015"/>
    </source>
</evidence>
<dbReference type="PANTHER" id="PTHR31391:SF106">
    <property type="entry name" value="B3 DOMAIN-CONTAINING PROTEIN OS01G0723500"/>
    <property type="match status" value="1"/>
</dbReference>
<dbReference type="Gene3D" id="2.40.330.10">
    <property type="entry name" value="DNA-binding pseudobarrel domain"/>
    <property type="match status" value="1"/>
</dbReference>
<dbReference type="CDD" id="cd10017">
    <property type="entry name" value="B3_DNA"/>
    <property type="match status" value="1"/>
</dbReference>
<sequence length="110" mass="12786">MDANEWIEEELYPWFWMKVPKPYIKRDFLFIPKSICGYLPPISVKTMLRYNGKEWAVTLTSGGRRRLVNGWKQFVVDNNLKKGNVLLFELVEATSEAVIFSVEELGLTNA</sequence>
<proteinExistence type="predicted"/>
<dbReference type="AlphaFoldDB" id="A0A1J6JQX9"/>
<evidence type="ECO:0000256" key="1">
    <source>
        <dbReference type="ARBA" id="ARBA00004123"/>
    </source>
</evidence>
<dbReference type="GO" id="GO:0005634">
    <property type="term" value="C:nucleus"/>
    <property type="evidence" value="ECO:0007669"/>
    <property type="project" value="UniProtKB-SubCell"/>
</dbReference>
<dbReference type="SMR" id="A0A1J6JQX9"/>
<keyword evidence="2" id="KW-0805">Transcription regulation</keyword>
<dbReference type="InterPro" id="IPR044837">
    <property type="entry name" value="REM16-like"/>
</dbReference>
<gene>
    <name evidence="7" type="ORF">A4A49_55529</name>
</gene>
<dbReference type="Pfam" id="PF02362">
    <property type="entry name" value="B3"/>
    <property type="match status" value="1"/>
</dbReference>
<dbReference type="PANTHER" id="PTHR31391">
    <property type="entry name" value="B3 DOMAIN-CONTAINING PROTEIN OS11G0197600-RELATED"/>
    <property type="match status" value="1"/>
</dbReference>
<evidence type="ECO:0000313" key="8">
    <source>
        <dbReference type="Proteomes" id="UP000187609"/>
    </source>
</evidence>
<organism evidence="7 8">
    <name type="scientific">Nicotiana attenuata</name>
    <name type="common">Coyote tobacco</name>
    <dbReference type="NCBI Taxonomy" id="49451"/>
    <lineage>
        <taxon>Eukaryota</taxon>
        <taxon>Viridiplantae</taxon>
        <taxon>Streptophyta</taxon>
        <taxon>Embryophyta</taxon>
        <taxon>Tracheophyta</taxon>
        <taxon>Spermatophyta</taxon>
        <taxon>Magnoliopsida</taxon>
        <taxon>eudicotyledons</taxon>
        <taxon>Gunneridae</taxon>
        <taxon>Pentapetalae</taxon>
        <taxon>asterids</taxon>
        <taxon>lamiids</taxon>
        <taxon>Solanales</taxon>
        <taxon>Solanaceae</taxon>
        <taxon>Nicotianoideae</taxon>
        <taxon>Nicotianeae</taxon>
        <taxon>Nicotiana</taxon>
    </lineage>
</organism>
<evidence type="ECO:0000256" key="3">
    <source>
        <dbReference type="ARBA" id="ARBA00023125"/>
    </source>
</evidence>
<keyword evidence="5" id="KW-0539">Nucleus</keyword>
<evidence type="ECO:0000256" key="5">
    <source>
        <dbReference type="ARBA" id="ARBA00023242"/>
    </source>
</evidence>
<name>A0A1J6JQX9_NICAT</name>
<dbReference type="SMART" id="SM01019">
    <property type="entry name" value="B3"/>
    <property type="match status" value="1"/>
</dbReference>
<dbReference type="InterPro" id="IPR003340">
    <property type="entry name" value="B3_DNA-bd"/>
</dbReference>
<dbReference type="Gramene" id="OIT18940">
    <property type="protein sequence ID" value="OIT18940"/>
    <property type="gene ID" value="A4A49_55529"/>
</dbReference>
<reference evidence="7" key="1">
    <citation type="submission" date="2016-11" db="EMBL/GenBank/DDBJ databases">
        <title>The genome of Nicotiana attenuata.</title>
        <authorList>
            <person name="Xu S."/>
            <person name="Brockmoeller T."/>
            <person name="Gaquerel E."/>
            <person name="Navarro A."/>
            <person name="Kuhl H."/>
            <person name="Gase K."/>
            <person name="Ling Z."/>
            <person name="Zhou W."/>
            <person name="Kreitzer C."/>
            <person name="Stanke M."/>
            <person name="Tang H."/>
            <person name="Lyons E."/>
            <person name="Pandey P."/>
            <person name="Pandey S.P."/>
            <person name="Timmermann B."/>
            <person name="Baldwin I.T."/>
        </authorList>
    </citation>
    <scope>NUCLEOTIDE SEQUENCE [LARGE SCALE GENOMIC DNA]</scope>
    <source>
        <strain evidence="7">UT</strain>
    </source>
</reference>